<name>A0A9D9GYH9_9BACT</name>
<feature type="signal peptide" evidence="1">
    <location>
        <begin position="1"/>
        <end position="22"/>
    </location>
</feature>
<dbReference type="GO" id="GO:0006974">
    <property type="term" value="P:DNA damage response"/>
    <property type="evidence" value="ECO:0007669"/>
    <property type="project" value="TreeGrafter"/>
</dbReference>
<evidence type="ECO:0000313" key="2">
    <source>
        <dbReference type="EMBL" id="MBO8428618.1"/>
    </source>
</evidence>
<protein>
    <submittedName>
        <fullName evidence="2">SIMPL domain-containing protein</fullName>
    </submittedName>
</protein>
<dbReference type="EMBL" id="JADINB010000036">
    <property type="protein sequence ID" value="MBO8428618.1"/>
    <property type="molecule type" value="Genomic_DNA"/>
</dbReference>
<dbReference type="Gene3D" id="3.30.110.170">
    <property type="entry name" value="Protein of unknown function (DUF541), domain 1"/>
    <property type="match status" value="1"/>
</dbReference>
<accession>A0A9D9GYH9</accession>
<evidence type="ECO:0000256" key="1">
    <source>
        <dbReference type="SAM" id="SignalP"/>
    </source>
</evidence>
<dbReference type="Gene3D" id="3.30.70.2970">
    <property type="entry name" value="Protein of unknown function (DUF541), domain 2"/>
    <property type="match status" value="1"/>
</dbReference>
<dbReference type="Proteomes" id="UP000823635">
    <property type="component" value="Unassembled WGS sequence"/>
</dbReference>
<dbReference type="Pfam" id="PF04402">
    <property type="entry name" value="SIMPL"/>
    <property type="match status" value="1"/>
</dbReference>
<dbReference type="InterPro" id="IPR052022">
    <property type="entry name" value="26kDa_periplasmic_antigen"/>
</dbReference>
<dbReference type="InterPro" id="IPR007497">
    <property type="entry name" value="SIMPL/DUF541"/>
</dbReference>
<reference evidence="2" key="2">
    <citation type="journal article" date="2021" name="PeerJ">
        <title>Extensive microbial diversity within the chicken gut microbiome revealed by metagenomics and culture.</title>
        <authorList>
            <person name="Gilroy R."/>
            <person name="Ravi A."/>
            <person name="Getino M."/>
            <person name="Pursley I."/>
            <person name="Horton D.L."/>
            <person name="Alikhan N.F."/>
            <person name="Baker D."/>
            <person name="Gharbi K."/>
            <person name="Hall N."/>
            <person name="Watson M."/>
            <person name="Adriaenssens E.M."/>
            <person name="Foster-Nyarko E."/>
            <person name="Jarju S."/>
            <person name="Secka A."/>
            <person name="Antonio M."/>
            <person name="Oren A."/>
            <person name="Chaudhuri R.R."/>
            <person name="La Ragione R."/>
            <person name="Hildebrand F."/>
            <person name="Pallen M.J."/>
        </authorList>
    </citation>
    <scope>NUCLEOTIDE SEQUENCE</scope>
    <source>
        <strain evidence="2">15467</strain>
    </source>
</reference>
<dbReference type="AlphaFoldDB" id="A0A9D9GYH9"/>
<sequence>MKRVFSIMAVALLCVMSSSAYAQNGQDEKPYIEVSARSERQITPDIIYLDITINEDQDKGRTSVEEKEKQMILMLQELKIDVEKNLMVDDMSSDLKKYFLRKDNILASKSYVLKLSTADQVAAVFDALNNIDIPDVRFQKVGISPELERQVKNELMVEAMKKAKDNAQTLLGAIGNQLGETLYVNYYESSQSYGSRLMVRNTKAMAVADGVMVEESSIPSLEVSKVTMNVNVSCKFAIK</sequence>
<gene>
    <name evidence="2" type="ORF">IAC68_01625</name>
</gene>
<keyword evidence="1" id="KW-0732">Signal</keyword>
<dbReference type="PANTHER" id="PTHR34387:SF1">
    <property type="entry name" value="PERIPLASMIC IMMUNOGENIC PROTEIN"/>
    <property type="match status" value="1"/>
</dbReference>
<comment type="caution">
    <text evidence="2">The sequence shown here is derived from an EMBL/GenBank/DDBJ whole genome shotgun (WGS) entry which is preliminary data.</text>
</comment>
<reference evidence="2" key="1">
    <citation type="submission" date="2020-10" db="EMBL/GenBank/DDBJ databases">
        <authorList>
            <person name="Gilroy R."/>
        </authorList>
    </citation>
    <scope>NUCLEOTIDE SEQUENCE</scope>
    <source>
        <strain evidence="2">15467</strain>
    </source>
</reference>
<organism evidence="2 3">
    <name type="scientific">Candidatus Egerieousia excrementavium</name>
    <dbReference type="NCBI Taxonomy" id="2840778"/>
    <lineage>
        <taxon>Bacteria</taxon>
        <taxon>Pseudomonadati</taxon>
        <taxon>Bacteroidota</taxon>
        <taxon>Bacteroidia</taxon>
        <taxon>Bacteroidales</taxon>
        <taxon>Candidatus Egerieousia</taxon>
    </lineage>
</organism>
<evidence type="ECO:0000313" key="3">
    <source>
        <dbReference type="Proteomes" id="UP000823635"/>
    </source>
</evidence>
<dbReference type="PANTHER" id="PTHR34387">
    <property type="entry name" value="SLR1258 PROTEIN"/>
    <property type="match status" value="1"/>
</dbReference>
<proteinExistence type="predicted"/>
<feature type="chain" id="PRO_5038736583" evidence="1">
    <location>
        <begin position="23"/>
        <end position="239"/>
    </location>
</feature>